<organism evidence="1 2">
    <name type="scientific">bacterium (Candidatus Gribaldobacteria) CG23_combo_of_CG06-09_8_20_14_all_37_87_8</name>
    <dbReference type="NCBI Taxonomy" id="2014278"/>
    <lineage>
        <taxon>Bacteria</taxon>
        <taxon>Candidatus Gribaldobacteria</taxon>
    </lineage>
</organism>
<name>A0A2G9ZEF4_9BACT</name>
<evidence type="ECO:0000313" key="2">
    <source>
        <dbReference type="Proteomes" id="UP000230447"/>
    </source>
</evidence>
<gene>
    <name evidence="1" type="ORF">COX24_03015</name>
</gene>
<dbReference type="EMBL" id="PCSB01000062">
    <property type="protein sequence ID" value="PIP31544.1"/>
    <property type="molecule type" value="Genomic_DNA"/>
</dbReference>
<sequence length="100" mass="11271">MARELGAALAALPSADSAAKGKFKFAESRRFIKKKFEPTFFAMIAKSWQLFFSRAIFCACKAQFTNSLIGSSQEFPFFSICDFFSSNFSFSSNNSFFFCL</sequence>
<proteinExistence type="predicted"/>
<dbReference type="AlphaFoldDB" id="A0A2G9ZEF4"/>
<reference evidence="1 2" key="1">
    <citation type="submission" date="2017-09" db="EMBL/GenBank/DDBJ databases">
        <title>Depth-based differentiation of microbial function through sediment-hosted aquifers and enrichment of novel symbionts in the deep terrestrial subsurface.</title>
        <authorList>
            <person name="Probst A.J."/>
            <person name="Ladd B."/>
            <person name="Jarett J.K."/>
            <person name="Geller-Mcgrath D.E."/>
            <person name="Sieber C.M."/>
            <person name="Emerson J.B."/>
            <person name="Anantharaman K."/>
            <person name="Thomas B.C."/>
            <person name="Malmstrom R."/>
            <person name="Stieglmeier M."/>
            <person name="Klingl A."/>
            <person name="Woyke T."/>
            <person name="Ryan C.M."/>
            <person name="Banfield J.F."/>
        </authorList>
    </citation>
    <scope>NUCLEOTIDE SEQUENCE [LARGE SCALE GENOMIC DNA]</scope>
    <source>
        <strain evidence="1">CG23_combo_of_CG06-09_8_20_14_all_37_87_8</strain>
    </source>
</reference>
<comment type="caution">
    <text evidence="1">The sequence shown here is derived from an EMBL/GenBank/DDBJ whole genome shotgun (WGS) entry which is preliminary data.</text>
</comment>
<evidence type="ECO:0000313" key="1">
    <source>
        <dbReference type="EMBL" id="PIP31544.1"/>
    </source>
</evidence>
<protein>
    <submittedName>
        <fullName evidence="1">Uncharacterized protein</fullName>
    </submittedName>
</protein>
<accession>A0A2G9ZEF4</accession>
<dbReference type="Proteomes" id="UP000230447">
    <property type="component" value="Unassembled WGS sequence"/>
</dbReference>